<feature type="transmembrane region" description="Helical" evidence="1">
    <location>
        <begin position="161"/>
        <end position="185"/>
    </location>
</feature>
<dbReference type="AlphaFoldDB" id="A1TH38"/>
<keyword evidence="3" id="KW-1185">Reference proteome</keyword>
<keyword evidence="1" id="KW-0472">Membrane</keyword>
<dbReference type="HOGENOM" id="CLU_350184_0_0_11"/>
<feature type="transmembrane region" description="Helical" evidence="1">
    <location>
        <begin position="82"/>
        <end position="100"/>
    </location>
</feature>
<name>A1TH38_MYCVP</name>
<feature type="transmembrane region" description="Helical" evidence="1">
    <location>
        <begin position="275"/>
        <end position="300"/>
    </location>
</feature>
<gene>
    <name evidence="2" type="ordered locus">Mvan_5723</name>
</gene>
<feature type="transmembrane region" description="Helical" evidence="1">
    <location>
        <begin position="401"/>
        <end position="423"/>
    </location>
</feature>
<dbReference type="EMBL" id="CP000511">
    <property type="protein sequence ID" value="ABM16488.1"/>
    <property type="molecule type" value="Genomic_DNA"/>
</dbReference>
<accession>A1TH38</accession>
<dbReference type="InterPro" id="IPR029058">
    <property type="entry name" value="AB_hydrolase_fold"/>
</dbReference>
<dbReference type="Proteomes" id="UP000009159">
    <property type="component" value="Chromosome"/>
</dbReference>
<evidence type="ECO:0000313" key="3">
    <source>
        <dbReference type="Proteomes" id="UP000009159"/>
    </source>
</evidence>
<feature type="transmembrane region" description="Helical" evidence="1">
    <location>
        <begin position="448"/>
        <end position="472"/>
    </location>
</feature>
<feature type="transmembrane region" description="Helical" evidence="1">
    <location>
        <begin position="360"/>
        <end position="380"/>
    </location>
</feature>
<feature type="transmembrane region" description="Helical" evidence="1">
    <location>
        <begin position="555"/>
        <end position="578"/>
    </location>
</feature>
<dbReference type="eggNOG" id="COG0657">
    <property type="taxonomic scope" value="Bacteria"/>
</dbReference>
<reference evidence="2" key="1">
    <citation type="submission" date="2006-12" db="EMBL/GenBank/DDBJ databases">
        <title>Complete sequence of Mycobacterium vanbaalenii PYR-1.</title>
        <authorList>
            <consortium name="US DOE Joint Genome Institute"/>
            <person name="Copeland A."/>
            <person name="Lucas S."/>
            <person name="Lapidus A."/>
            <person name="Barry K."/>
            <person name="Detter J.C."/>
            <person name="Glavina del Rio T."/>
            <person name="Hammon N."/>
            <person name="Israni S."/>
            <person name="Dalin E."/>
            <person name="Tice H."/>
            <person name="Pitluck S."/>
            <person name="Singan V."/>
            <person name="Schmutz J."/>
            <person name="Larimer F."/>
            <person name="Land M."/>
            <person name="Hauser L."/>
            <person name="Kyrpides N."/>
            <person name="Anderson I.J."/>
            <person name="Miller C."/>
            <person name="Richardson P."/>
        </authorList>
    </citation>
    <scope>NUCLEOTIDE SEQUENCE [LARGE SCALE GENOMIC DNA]</scope>
    <source>
        <strain evidence="2">PYR-1</strain>
    </source>
</reference>
<dbReference type="STRING" id="350058.Mvan_5723"/>
<dbReference type="KEGG" id="mva:Mvan_5723"/>
<evidence type="ECO:0000256" key="1">
    <source>
        <dbReference type="SAM" id="Phobius"/>
    </source>
</evidence>
<feature type="transmembrane region" description="Helical" evidence="1">
    <location>
        <begin position="519"/>
        <end position="543"/>
    </location>
</feature>
<keyword evidence="1" id="KW-1133">Transmembrane helix</keyword>
<keyword evidence="1" id="KW-0812">Transmembrane</keyword>
<dbReference type="SUPFAM" id="SSF53474">
    <property type="entry name" value="alpha/beta-Hydrolases"/>
    <property type="match status" value="1"/>
</dbReference>
<evidence type="ECO:0000313" key="2">
    <source>
        <dbReference type="EMBL" id="ABM16488.1"/>
    </source>
</evidence>
<feature type="transmembrane region" description="Helical" evidence="1">
    <location>
        <begin position="112"/>
        <end position="141"/>
    </location>
</feature>
<proteinExistence type="predicted"/>
<feature type="transmembrane region" description="Helical" evidence="1">
    <location>
        <begin position="250"/>
        <end position="269"/>
    </location>
</feature>
<organism evidence="2 3">
    <name type="scientific">Mycolicibacterium vanbaalenii (strain DSM 7251 / JCM 13017 / BCRC 16820 / KCTC 9966 / NRRL B-24157 / PYR-1)</name>
    <name type="common">Mycobacterium vanbaalenii</name>
    <dbReference type="NCBI Taxonomy" id="350058"/>
    <lineage>
        <taxon>Bacteria</taxon>
        <taxon>Bacillati</taxon>
        <taxon>Actinomycetota</taxon>
        <taxon>Actinomycetes</taxon>
        <taxon>Mycobacteriales</taxon>
        <taxon>Mycobacteriaceae</taxon>
        <taxon>Mycolicibacterium</taxon>
    </lineage>
</organism>
<protein>
    <submittedName>
        <fullName evidence="2">Integral membrane protein</fullName>
    </submittedName>
</protein>
<sequence length="809" mass="87121">MWMTSGNTVFELRVHGVSGTSPQAMLSCPEEFVERVCGNDDAAFYRRAEWVDRAANPRVGTWWRRMEAYSWGGLTSRKATRALWLLFLPFSLINLAHWMLPPVSRPGPATVVVVLLRLLALSFTLTLLLSMAVAVLDIAVWQCAGTPACSSGWGPLALLGSWPVGVRLLVGALPLVAVIGALWWLGREETTREPEAAAPVPAVAVLDAEAKALLDNTPPPPGPVVTTTMRSPLARTTFWNGDDAVQCMRACHVTAWAAGLGALVLAPVVNDEHTGVAGLINAILLGVNGLTLLAAVSATVSSNATGRGGRPASTRMYTGLMRMRWFALAMLGISLIWTAAHYRRSGVSGPSSLPGLHDSIYALVVVQVVLLVAAFVGILLSKPELATEEGYRPTLRGYTAGFVALLGWLLGGTFSAGVGLWTAQTLGTWTYPGDTDRKSDALLIVPPAYVWAAVAALIVVTVALAAVIRLAVQVFGEAAREKIERIAEQGEFENNAPDEVRRKILGARRLATLTDRAPSLVGSLVSIASALFLVAAALLFVFSVKRVDEVVRDDIGGIAVGATVGLVLAVIGLVAAAFRNRQTRRVVAILWDVITFWPRANHPLTPPSYGGRTVFDLRLRMRDLVASPRTRVVLVAHSQGTIIAAATLMQCSGADEQFPLLTFGSPLRRLYARNFPAYFGRKSLEALRLIHCPDTAEPVKHRWINLWSLTDPIGSWVFVTRPAFVRGGDAPTAMGDVPHVVDCRVFDVQQRFPRVGEFDVDRDGAVCGHSGFWTRAEYAEAVAVLQQLVAPEPEGVPVNETPPPTQKAL</sequence>
<feature type="transmembrane region" description="Helical" evidence="1">
    <location>
        <begin position="321"/>
        <end position="340"/>
    </location>
</feature>